<gene>
    <name evidence="2" type="ORF">TIFTF001_002027</name>
</gene>
<reference evidence="2" key="1">
    <citation type="submission" date="2023-07" db="EMBL/GenBank/DDBJ databases">
        <title>draft genome sequence of fig (Ficus carica).</title>
        <authorList>
            <person name="Takahashi T."/>
            <person name="Nishimura K."/>
        </authorList>
    </citation>
    <scope>NUCLEOTIDE SEQUENCE</scope>
</reference>
<protein>
    <submittedName>
        <fullName evidence="2">Uncharacterized protein</fullName>
    </submittedName>
</protein>
<dbReference type="EMBL" id="BTGU01000002">
    <property type="protein sequence ID" value="GMN28369.1"/>
    <property type="molecule type" value="Genomic_DNA"/>
</dbReference>
<evidence type="ECO:0000313" key="3">
    <source>
        <dbReference type="Proteomes" id="UP001187192"/>
    </source>
</evidence>
<sequence>MTTEQTCEPIVPLNGTEENEPGCCVNNEREDDDGGTSSEPLALEDVPIETQIGTGHPQRANYATLVDPVTPVCPATPATSVAAVAPTTPCSSHPQDSRKPVEWVTTKEGLTASFYIHEKQTASSNIPQKQIASSDSQQKQTRELRS</sequence>
<feature type="region of interest" description="Disordered" evidence="1">
    <location>
        <begin position="1"/>
        <end position="43"/>
    </location>
</feature>
<organism evidence="2 3">
    <name type="scientific">Ficus carica</name>
    <name type="common">Common fig</name>
    <dbReference type="NCBI Taxonomy" id="3494"/>
    <lineage>
        <taxon>Eukaryota</taxon>
        <taxon>Viridiplantae</taxon>
        <taxon>Streptophyta</taxon>
        <taxon>Embryophyta</taxon>
        <taxon>Tracheophyta</taxon>
        <taxon>Spermatophyta</taxon>
        <taxon>Magnoliopsida</taxon>
        <taxon>eudicotyledons</taxon>
        <taxon>Gunneridae</taxon>
        <taxon>Pentapetalae</taxon>
        <taxon>rosids</taxon>
        <taxon>fabids</taxon>
        <taxon>Rosales</taxon>
        <taxon>Moraceae</taxon>
        <taxon>Ficeae</taxon>
        <taxon>Ficus</taxon>
    </lineage>
</organism>
<feature type="region of interest" description="Disordered" evidence="1">
    <location>
        <begin position="121"/>
        <end position="146"/>
    </location>
</feature>
<dbReference type="Proteomes" id="UP001187192">
    <property type="component" value="Unassembled WGS sequence"/>
</dbReference>
<accession>A0AA87Z8X2</accession>
<dbReference type="AlphaFoldDB" id="A0AA87Z8X2"/>
<name>A0AA87Z8X2_FICCA</name>
<feature type="compositionally biased region" description="Polar residues" evidence="1">
    <location>
        <begin position="121"/>
        <end position="139"/>
    </location>
</feature>
<proteinExistence type="predicted"/>
<keyword evidence="3" id="KW-1185">Reference proteome</keyword>
<comment type="caution">
    <text evidence="2">The sequence shown here is derived from an EMBL/GenBank/DDBJ whole genome shotgun (WGS) entry which is preliminary data.</text>
</comment>
<evidence type="ECO:0000313" key="2">
    <source>
        <dbReference type="EMBL" id="GMN28369.1"/>
    </source>
</evidence>
<evidence type="ECO:0000256" key="1">
    <source>
        <dbReference type="SAM" id="MobiDB-lite"/>
    </source>
</evidence>